<feature type="region of interest" description="Adenylyl removase" evidence="7">
    <location>
        <begin position="1"/>
        <end position="531"/>
    </location>
</feature>
<comment type="similarity">
    <text evidence="7">Belongs to the GlnE family.</text>
</comment>
<evidence type="ECO:0000313" key="12">
    <source>
        <dbReference type="Proteomes" id="UP001183176"/>
    </source>
</evidence>
<dbReference type="InterPro" id="IPR005190">
    <property type="entry name" value="GlnE_rpt_dom"/>
</dbReference>
<dbReference type="EC" id="2.7.7.42" evidence="7"/>
<reference evidence="12" key="1">
    <citation type="submission" date="2023-07" db="EMBL/GenBank/DDBJ databases">
        <title>30 novel species of actinomycetes from the DSMZ collection.</title>
        <authorList>
            <person name="Nouioui I."/>
        </authorList>
    </citation>
    <scope>NUCLEOTIDE SEQUENCE [LARGE SCALE GENOMIC DNA]</scope>
    <source>
        <strain evidence="12">DSM 44399</strain>
    </source>
</reference>
<keyword evidence="3 7" id="KW-0547">Nucleotide-binding</keyword>
<organism evidence="11 12">
    <name type="scientific">Jatrophihabitans lederbergiae</name>
    <dbReference type="NCBI Taxonomy" id="3075547"/>
    <lineage>
        <taxon>Bacteria</taxon>
        <taxon>Bacillati</taxon>
        <taxon>Actinomycetota</taxon>
        <taxon>Actinomycetes</taxon>
        <taxon>Jatrophihabitantales</taxon>
        <taxon>Jatrophihabitantaceae</taxon>
        <taxon>Jatrophihabitans</taxon>
    </lineage>
</organism>
<dbReference type="SUPFAM" id="SSF81301">
    <property type="entry name" value="Nucleotidyltransferase"/>
    <property type="match status" value="2"/>
</dbReference>
<dbReference type="SUPFAM" id="SSF81593">
    <property type="entry name" value="Nucleotidyltransferase substrate binding subunit/domain"/>
    <property type="match status" value="2"/>
</dbReference>
<evidence type="ECO:0000256" key="5">
    <source>
        <dbReference type="ARBA" id="ARBA00022842"/>
    </source>
</evidence>
<dbReference type="EMBL" id="JAVREH010000007">
    <property type="protein sequence ID" value="MDT0261415.1"/>
    <property type="molecule type" value="Genomic_DNA"/>
</dbReference>
<comment type="catalytic activity">
    <reaction evidence="7">
        <text>[glutamine synthetase]-O(4)-(5'-adenylyl)-L-tyrosine + phosphate = [glutamine synthetase]-L-tyrosine + ADP</text>
        <dbReference type="Rhea" id="RHEA:43716"/>
        <dbReference type="Rhea" id="RHEA-COMP:10660"/>
        <dbReference type="Rhea" id="RHEA-COMP:10661"/>
        <dbReference type="ChEBI" id="CHEBI:43474"/>
        <dbReference type="ChEBI" id="CHEBI:46858"/>
        <dbReference type="ChEBI" id="CHEBI:83624"/>
        <dbReference type="ChEBI" id="CHEBI:456216"/>
        <dbReference type="EC" id="2.7.7.89"/>
    </reaction>
</comment>
<keyword evidence="1 7" id="KW-0808">Transferase</keyword>
<evidence type="ECO:0000256" key="2">
    <source>
        <dbReference type="ARBA" id="ARBA00022695"/>
    </source>
</evidence>
<evidence type="ECO:0000259" key="10">
    <source>
        <dbReference type="Pfam" id="PF08335"/>
    </source>
</evidence>
<dbReference type="Pfam" id="PF08335">
    <property type="entry name" value="GlnD_UR_UTase"/>
    <property type="match status" value="2"/>
</dbReference>
<keyword evidence="4 7" id="KW-0067">ATP-binding</keyword>
<dbReference type="CDD" id="cd05401">
    <property type="entry name" value="NT_GlnE_GlnD_like"/>
    <property type="match status" value="2"/>
</dbReference>
<dbReference type="InterPro" id="IPR043519">
    <property type="entry name" value="NT_sf"/>
</dbReference>
<evidence type="ECO:0000256" key="6">
    <source>
        <dbReference type="ARBA" id="ARBA00023268"/>
    </source>
</evidence>
<evidence type="ECO:0000313" key="11">
    <source>
        <dbReference type="EMBL" id="MDT0261415.1"/>
    </source>
</evidence>
<dbReference type="NCBIfam" id="NF010707">
    <property type="entry name" value="PRK14109.1"/>
    <property type="match status" value="1"/>
</dbReference>
<evidence type="ECO:0000259" key="9">
    <source>
        <dbReference type="Pfam" id="PF03710"/>
    </source>
</evidence>
<dbReference type="GO" id="GO:0047388">
    <property type="term" value="F:[glutamine synthetase]-adenylyl-L-tyrosine phosphorylase activity"/>
    <property type="evidence" value="ECO:0007669"/>
    <property type="project" value="UniProtKB-EC"/>
</dbReference>
<accession>A0ABU2J8V6</accession>
<feature type="region of interest" description="Adenylyl transferase" evidence="7">
    <location>
        <begin position="539"/>
        <end position="1049"/>
    </location>
</feature>
<proteinExistence type="inferred from homology"/>
<evidence type="ECO:0000256" key="7">
    <source>
        <dbReference type="HAMAP-Rule" id="MF_00802"/>
    </source>
</evidence>
<dbReference type="HAMAP" id="MF_00802">
    <property type="entry name" value="GlnE"/>
    <property type="match status" value="1"/>
</dbReference>
<evidence type="ECO:0000256" key="1">
    <source>
        <dbReference type="ARBA" id="ARBA00022679"/>
    </source>
</evidence>
<dbReference type="InterPro" id="IPR013546">
    <property type="entry name" value="PII_UdlTrfase/GS_AdlTrfase"/>
</dbReference>
<comment type="function">
    <text evidence="7">Involved in the regulation of glutamine synthetase GlnA, a key enzyme in the process to assimilate ammonia. When cellular nitrogen levels are high, the C-terminal adenylyl transferase (AT) inactivates GlnA by covalent transfer of an adenylyl group from ATP to specific tyrosine residue of GlnA, thus reducing its activity. Conversely, when nitrogen levels are low, the N-terminal adenylyl removase (AR) activates GlnA by removing the adenylyl group by phosphorolysis, increasing its activity. The regulatory region of GlnE binds the signal transduction protein PII (GlnB) which indicates the nitrogen status of the cell.</text>
</comment>
<feature type="domain" description="PII-uridylyltransferase/Glutamine-synthetase adenylyltransferase" evidence="10">
    <location>
        <begin position="920"/>
        <end position="1043"/>
    </location>
</feature>
<dbReference type="GO" id="GO:0008882">
    <property type="term" value="F:[glutamate-ammonia-ligase] adenylyltransferase activity"/>
    <property type="evidence" value="ECO:0007669"/>
    <property type="project" value="UniProtKB-EC"/>
</dbReference>
<feature type="domain" description="Glutamate-ammonia ligase adenylyltransferase repeated" evidence="9">
    <location>
        <begin position="116"/>
        <end position="359"/>
    </location>
</feature>
<evidence type="ECO:0000256" key="4">
    <source>
        <dbReference type="ARBA" id="ARBA00022840"/>
    </source>
</evidence>
<sequence>MSRTGTESDGTESAGSVLSDGSAVASPGRTRLRSRLTRAGFSSADRAAELLTGAPLALLDAATGEAVDAAAAAVVSALGRAADPDQALALLADLAGTERGPEVLAELRGSAEFRGRLLGVLGASAALAEHLLTHPADALVLRGAVEDLPTVESAAHRIAAAVGADAGDPVTGTAGRPAELIGPKAVIALRAAYRRELLLVAGQDLASELNLRQVTEALADLAGFVLRAGLAVARAGLRPGAAPCRLAVIAMGKAGGRELNYVSDVDVVFAFDAGDGLGAAPDENGALQTATRLAAETIRICGQAAWEVDAALRPEGRSGALVRTLASHEAYYRRWASTWEFQALLKARPIAGDLALGQRYVDLLSPLVWTASQRPDFVPDVQAMRRRVVDHVPADIIDREIKLGPGGLRDVEFAVQLLQLVHGRADESLRVRATLPALAALRDGGFVGRDDAVSLADAYEFLRATEHRVQLMRLRRTHLVPDDPRAVLRLSRSLGFRPDSRGDAVAVFNAEWALHAREVRRLHEKLFYRPLLEAVARVPAAALRLTEGEARRRLEALGYTDPTGALRHIQALTSGLSRRAALQRALLPVILSELADAPDPNAGLLAYRQVSDALGESPWFLRLLRDEGAVATRLAYVLGTSRYVANLLVRSPEALQLLSGDEQLRPRRRAELEVVMSTAARRQTDPAQAAHAIRSLRRAELLRIAFADLLGALTDSEVRTALTELADATLAAALGTARRIAAAELGATEVELRFAVIAMGRLGGQEIGYGSDADVLYVFDSGVTGSAGSELATHGGERTARHARLVAERLRGILAAPSTDPPLLLDADLRPEGRDGPLVRSLKSYAEYYTRWSSVWEAQALLRARFCVGDPELGERFIRLIDGLRYPRGGLDDAGVLEIRRIKGRVDAERLPRGADPHTHTKLGRGGLADVEWTVQLLQLRFADEVPGLRSTSTLPALLAAVDAGKLAEDDAAALEAAWRFASRARNAIMLVRDKADDQLPKPGRLLEGVGRVLGYRPGFQAGQLIDDYRRATRRARKVVESIFYDATP</sequence>
<dbReference type="Gene3D" id="1.20.120.330">
    <property type="entry name" value="Nucleotidyltransferases domain 2"/>
    <property type="match status" value="2"/>
</dbReference>
<dbReference type="EC" id="2.7.7.89" evidence="7"/>
<dbReference type="PANTHER" id="PTHR30621">
    <property type="entry name" value="GLUTAMINE SYNTHETASE ADENYLYLTRANSFERASE"/>
    <property type="match status" value="1"/>
</dbReference>
<feature type="domain" description="PII-uridylyltransferase/Glutamine-synthetase adenylyltransferase" evidence="10">
    <location>
        <begin position="397"/>
        <end position="527"/>
    </location>
</feature>
<evidence type="ECO:0000256" key="3">
    <source>
        <dbReference type="ARBA" id="ARBA00022741"/>
    </source>
</evidence>
<dbReference type="Pfam" id="PF03710">
    <property type="entry name" value="GlnE"/>
    <property type="match status" value="2"/>
</dbReference>
<protein>
    <recommendedName>
        <fullName evidence="7">Bifunctional glutamine synthetase adenylyltransferase/adenylyl-removing enzyme</fullName>
    </recommendedName>
    <alternativeName>
        <fullName evidence="7">ATP:glutamine synthetase adenylyltransferase</fullName>
    </alternativeName>
    <alternativeName>
        <fullName evidence="7">ATase</fullName>
    </alternativeName>
    <domain>
        <recommendedName>
            <fullName evidence="7">Glutamine synthetase adenylyl-L-tyrosine phosphorylase</fullName>
            <ecNumber evidence="7">2.7.7.89</ecNumber>
        </recommendedName>
        <alternativeName>
            <fullName evidence="7">Adenylyl removase</fullName>
            <shortName evidence="7">AR</shortName>
            <shortName evidence="7">AT-N</shortName>
        </alternativeName>
    </domain>
    <domain>
        <recommendedName>
            <fullName evidence="7">Glutamine synthetase adenylyl transferase</fullName>
            <ecNumber evidence="7">2.7.7.42</ecNumber>
        </recommendedName>
        <alternativeName>
            <fullName evidence="7">Adenylyl transferase</fullName>
            <shortName evidence="7">AT</shortName>
            <shortName evidence="7">AT-C</shortName>
        </alternativeName>
    </domain>
</protein>
<keyword evidence="2 7" id="KW-0548">Nucleotidyltransferase</keyword>
<dbReference type="RefSeq" id="WP_311422571.1">
    <property type="nucleotide sequence ID" value="NZ_JAVREH010000007.1"/>
</dbReference>
<name>A0ABU2J8V6_9ACTN</name>
<dbReference type="Proteomes" id="UP001183176">
    <property type="component" value="Unassembled WGS sequence"/>
</dbReference>
<dbReference type="InterPro" id="IPR023057">
    <property type="entry name" value="GlnE"/>
</dbReference>
<dbReference type="Gene3D" id="3.30.460.10">
    <property type="entry name" value="Beta Polymerase, domain 2"/>
    <property type="match status" value="2"/>
</dbReference>
<dbReference type="PANTHER" id="PTHR30621:SF0">
    <property type="entry name" value="BIFUNCTIONAL GLUTAMINE SYNTHETASE ADENYLYLTRANSFERASE_ADENYLYL-REMOVING ENZYME"/>
    <property type="match status" value="1"/>
</dbReference>
<comment type="caution">
    <text evidence="11">The sequence shown here is derived from an EMBL/GenBank/DDBJ whole genome shotgun (WGS) entry which is preliminary data.</text>
</comment>
<gene>
    <name evidence="7" type="primary">glnE</name>
    <name evidence="11" type="ORF">RM423_08400</name>
</gene>
<comment type="cofactor">
    <cofactor evidence="7">
        <name>Mg(2+)</name>
        <dbReference type="ChEBI" id="CHEBI:18420"/>
    </cofactor>
</comment>
<keyword evidence="6 7" id="KW-0511">Multifunctional enzyme</keyword>
<feature type="domain" description="Glutamate-ammonia ligase adenylyltransferase repeated" evidence="9">
    <location>
        <begin position="632"/>
        <end position="878"/>
    </location>
</feature>
<keyword evidence="12" id="KW-1185">Reference proteome</keyword>
<feature type="compositionally biased region" description="Polar residues" evidence="8">
    <location>
        <begin position="1"/>
        <end position="16"/>
    </location>
</feature>
<evidence type="ECO:0000256" key="8">
    <source>
        <dbReference type="SAM" id="MobiDB-lite"/>
    </source>
</evidence>
<comment type="catalytic activity">
    <reaction evidence="7">
        <text>[glutamine synthetase]-L-tyrosine + ATP = [glutamine synthetase]-O(4)-(5'-adenylyl)-L-tyrosine + diphosphate</text>
        <dbReference type="Rhea" id="RHEA:18589"/>
        <dbReference type="Rhea" id="RHEA-COMP:10660"/>
        <dbReference type="Rhea" id="RHEA-COMP:10661"/>
        <dbReference type="ChEBI" id="CHEBI:30616"/>
        <dbReference type="ChEBI" id="CHEBI:33019"/>
        <dbReference type="ChEBI" id="CHEBI:46858"/>
        <dbReference type="ChEBI" id="CHEBI:83624"/>
        <dbReference type="EC" id="2.7.7.42"/>
    </reaction>
</comment>
<feature type="region of interest" description="Disordered" evidence="8">
    <location>
        <begin position="1"/>
        <end position="31"/>
    </location>
</feature>
<keyword evidence="5 7" id="KW-0460">Magnesium</keyword>